<dbReference type="KEGG" id="rsa:RSal33209_1864"/>
<keyword evidence="2" id="KW-1185">Reference proteome</keyword>
<protein>
    <submittedName>
        <fullName evidence="1">Uncharacterized protein</fullName>
    </submittedName>
</protein>
<dbReference type="AlphaFoldDB" id="A9WQP0"/>
<evidence type="ECO:0000313" key="2">
    <source>
        <dbReference type="Proteomes" id="UP000002007"/>
    </source>
</evidence>
<dbReference type="HOGENOM" id="CLU_3398106_0_0_11"/>
<evidence type="ECO:0000313" key="1">
    <source>
        <dbReference type="EMBL" id="ABY23597.1"/>
    </source>
</evidence>
<accession>A9WQP0</accession>
<dbReference type="STRING" id="288705.RSal33209_1864"/>
<organism evidence="1 2">
    <name type="scientific">Renibacterium salmoninarum (strain ATCC 33209 / DSM 20767 / JCM 11484 / NBRC 15589 / NCIMB 2235)</name>
    <dbReference type="NCBI Taxonomy" id="288705"/>
    <lineage>
        <taxon>Bacteria</taxon>
        <taxon>Bacillati</taxon>
        <taxon>Actinomycetota</taxon>
        <taxon>Actinomycetes</taxon>
        <taxon>Micrococcales</taxon>
        <taxon>Micrococcaceae</taxon>
        <taxon>Renibacterium</taxon>
    </lineage>
</organism>
<proteinExistence type="predicted"/>
<dbReference type="Proteomes" id="UP000002007">
    <property type="component" value="Chromosome"/>
</dbReference>
<name>A9WQP0_RENSM</name>
<reference evidence="2" key="1">
    <citation type="journal article" date="2008" name="J. Bacteriol.">
        <title>Genome sequence of the fish pathogen Renibacterium salmoninarum suggests reductive evolution away from an environmental Arthrobacter ancestor.</title>
        <authorList>
            <person name="Wiens G.D."/>
            <person name="Rockey D.D."/>
            <person name="Wu Z."/>
            <person name="Chang J."/>
            <person name="Levy R."/>
            <person name="Crane S."/>
            <person name="Chen D.S."/>
            <person name="Capri G.R."/>
            <person name="Burnett J.R."/>
            <person name="Sudheesh P.S."/>
            <person name="Schipma M.J."/>
            <person name="Burd H."/>
            <person name="Bhattacharyya A."/>
            <person name="Rhodes L.D."/>
            <person name="Kaul R."/>
            <person name="Strom M.S."/>
        </authorList>
    </citation>
    <scope>NUCLEOTIDE SEQUENCE [LARGE SCALE GENOMIC DNA]</scope>
    <source>
        <strain evidence="2">ATCC 33209 / DSM 20767 / JCM 11484 / NBRC 15589 / NCIMB 2235</strain>
    </source>
</reference>
<dbReference type="EMBL" id="CP000910">
    <property type="protein sequence ID" value="ABY23597.1"/>
    <property type="molecule type" value="Genomic_DNA"/>
</dbReference>
<gene>
    <name evidence="1" type="ordered locus">RSal33209_1864</name>
</gene>
<sequence length="31" mass="3252">MFLPTEMLDSVGRNFDAAAPHYSSPATPNGG</sequence>